<accession>A0A8T0HW93</accession>
<dbReference type="EMBL" id="CM026426">
    <property type="protein sequence ID" value="KAG0574955.1"/>
    <property type="molecule type" value="Genomic_DNA"/>
</dbReference>
<dbReference type="AlphaFoldDB" id="A0A8T0HW93"/>
<comment type="caution">
    <text evidence="1">The sequence shown here is derived from an EMBL/GenBank/DDBJ whole genome shotgun (WGS) entry which is preliminary data.</text>
</comment>
<evidence type="ECO:0000313" key="2">
    <source>
        <dbReference type="Proteomes" id="UP000822688"/>
    </source>
</evidence>
<sequence>MDTDMRLPVHDNRRREARDVKLEFREELVADRIQAFRRVCACNICLGENRSLRFKAVVRDDLRRYGRHAYHQGSTQGIDPDESDAE</sequence>
<name>A0A8T0HW93_CERPU</name>
<evidence type="ECO:0000313" key="1">
    <source>
        <dbReference type="EMBL" id="KAG0574955.1"/>
    </source>
</evidence>
<gene>
    <name evidence="1" type="ORF">KC19_VG305700</name>
</gene>
<dbReference type="Proteomes" id="UP000822688">
    <property type="component" value="Chromosome V"/>
</dbReference>
<reference evidence="1" key="1">
    <citation type="submission" date="2020-06" db="EMBL/GenBank/DDBJ databases">
        <title>WGS assembly of Ceratodon purpureus strain R40.</title>
        <authorList>
            <person name="Carey S.B."/>
            <person name="Jenkins J."/>
            <person name="Shu S."/>
            <person name="Lovell J.T."/>
            <person name="Sreedasyam A."/>
            <person name="Maumus F."/>
            <person name="Tiley G.P."/>
            <person name="Fernandez-Pozo N."/>
            <person name="Barry K."/>
            <person name="Chen C."/>
            <person name="Wang M."/>
            <person name="Lipzen A."/>
            <person name="Daum C."/>
            <person name="Saski C.A."/>
            <person name="Payton A.C."/>
            <person name="Mcbreen J.C."/>
            <person name="Conrad R.E."/>
            <person name="Kollar L.M."/>
            <person name="Olsson S."/>
            <person name="Huttunen S."/>
            <person name="Landis J.B."/>
            <person name="Wickett N.J."/>
            <person name="Johnson M.G."/>
            <person name="Rensing S.A."/>
            <person name="Grimwood J."/>
            <person name="Schmutz J."/>
            <person name="Mcdaniel S.F."/>
        </authorList>
    </citation>
    <scope>NUCLEOTIDE SEQUENCE</scope>
    <source>
        <strain evidence="1">R40</strain>
    </source>
</reference>
<organism evidence="1 2">
    <name type="scientific">Ceratodon purpureus</name>
    <name type="common">Fire moss</name>
    <name type="synonym">Dicranum purpureum</name>
    <dbReference type="NCBI Taxonomy" id="3225"/>
    <lineage>
        <taxon>Eukaryota</taxon>
        <taxon>Viridiplantae</taxon>
        <taxon>Streptophyta</taxon>
        <taxon>Embryophyta</taxon>
        <taxon>Bryophyta</taxon>
        <taxon>Bryophytina</taxon>
        <taxon>Bryopsida</taxon>
        <taxon>Dicranidae</taxon>
        <taxon>Pseudoditrichales</taxon>
        <taxon>Ditrichaceae</taxon>
        <taxon>Ceratodon</taxon>
    </lineage>
</organism>
<keyword evidence="2" id="KW-1185">Reference proteome</keyword>
<protein>
    <submittedName>
        <fullName evidence="1">Uncharacterized protein</fullName>
    </submittedName>
</protein>
<proteinExistence type="predicted"/>